<protein>
    <submittedName>
        <fullName evidence="2">Membrane protein</fullName>
    </submittedName>
</protein>
<evidence type="ECO:0000313" key="3">
    <source>
        <dbReference type="Proteomes" id="UP001321486"/>
    </source>
</evidence>
<gene>
    <name evidence="2" type="ORF">GCM10025867_06150</name>
</gene>
<keyword evidence="1" id="KW-0812">Transmembrane</keyword>
<keyword evidence="1" id="KW-0472">Membrane</keyword>
<dbReference type="InterPro" id="IPR007165">
    <property type="entry name" value="Phage_holin_4_2"/>
</dbReference>
<dbReference type="Proteomes" id="UP001321486">
    <property type="component" value="Chromosome"/>
</dbReference>
<proteinExistence type="predicted"/>
<feature type="transmembrane region" description="Helical" evidence="1">
    <location>
        <begin position="66"/>
        <end position="90"/>
    </location>
</feature>
<feature type="transmembrane region" description="Helical" evidence="1">
    <location>
        <begin position="38"/>
        <end position="59"/>
    </location>
</feature>
<dbReference type="EMBL" id="AP027732">
    <property type="protein sequence ID" value="BDZ48374.1"/>
    <property type="molecule type" value="Genomic_DNA"/>
</dbReference>
<feature type="transmembrane region" description="Helical" evidence="1">
    <location>
        <begin position="102"/>
        <end position="123"/>
    </location>
</feature>
<feature type="transmembrane region" description="Helical" evidence="1">
    <location>
        <begin position="7"/>
        <end position="26"/>
    </location>
</feature>
<dbReference type="Pfam" id="PF04020">
    <property type="entry name" value="Phage_holin_4_2"/>
    <property type="match status" value="1"/>
</dbReference>
<keyword evidence="3" id="KW-1185">Reference proteome</keyword>
<dbReference type="PANTHER" id="PTHR37309">
    <property type="entry name" value="SLR0284 PROTEIN"/>
    <property type="match status" value="1"/>
</dbReference>
<accession>A0ABN6XTN6</accession>
<evidence type="ECO:0000313" key="2">
    <source>
        <dbReference type="EMBL" id="BDZ48374.1"/>
    </source>
</evidence>
<reference evidence="3" key="1">
    <citation type="journal article" date="2019" name="Int. J. Syst. Evol. Microbiol.">
        <title>The Global Catalogue of Microorganisms (GCM) 10K type strain sequencing project: providing services to taxonomists for standard genome sequencing and annotation.</title>
        <authorList>
            <consortium name="The Broad Institute Genomics Platform"/>
            <consortium name="The Broad Institute Genome Sequencing Center for Infectious Disease"/>
            <person name="Wu L."/>
            <person name="Ma J."/>
        </authorList>
    </citation>
    <scope>NUCLEOTIDE SEQUENCE [LARGE SCALE GENOMIC DNA]</scope>
    <source>
        <strain evidence="3">NBRC 108728</strain>
    </source>
</reference>
<sequence>MRFFVRLVINALALWFTTFLVAGVHVTAFGDKTIVPTVLTYLLVAFIFGLVNGIVGTVVKVVAFPLYILTLGLISFVINGLLLIVVAWISGIIGFGLVVDNFGWGILGALVLAILGWLIGIILRPLFGNVRARA</sequence>
<organism evidence="2 3">
    <name type="scientific">Frondihabitans sucicola</name>
    <dbReference type="NCBI Taxonomy" id="1268041"/>
    <lineage>
        <taxon>Bacteria</taxon>
        <taxon>Bacillati</taxon>
        <taxon>Actinomycetota</taxon>
        <taxon>Actinomycetes</taxon>
        <taxon>Micrococcales</taxon>
        <taxon>Microbacteriaceae</taxon>
        <taxon>Frondihabitans</taxon>
    </lineage>
</organism>
<name>A0ABN6XTN6_9MICO</name>
<dbReference type="RefSeq" id="WP_286345359.1">
    <property type="nucleotide sequence ID" value="NZ_AP027732.1"/>
</dbReference>
<dbReference type="PANTHER" id="PTHR37309:SF1">
    <property type="entry name" value="SLR0284 PROTEIN"/>
    <property type="match status" value="1"/>
</dbReference>
<keyword evidence="1" id="KW-1133">Transmembrane helix</keyword>
<evidence type="ECO:0000256" key="1">
    <source>
        <dbReference type="SAM" id="Phobius"/>
    </source>
</evidence>